<proteinExistence type="predicted"/>
<organism evidence="1 2">
    <name type="scientific">Lactococcus nasutitermitis</name>
    <dbReference type="NCBI Taxonomy" id="1652957"/>
    <lineage>
        <taxon>Bacteria</taxon>
        <taxon>Bacillati</taxon>
        <taxon>Bacillota</taxon>
        <taxon>Bacilli</taxon>
        <taxon>Lactobacillales</taxon>
        <taxon>Streptococcaceae</taxon>
        <taxon>Lactococcus</taxon>
    </lineage>
</organism>
<keyword evidence="2" id="KW-1185">Reference proteome</keyword>
<reference evidence="2" key="1">
    <citation type="journal article" date="2019" name="Int. J. Syst. Evol. Microbiol.">
        <title>The Global Catalogue of Microorganisms (GCM) 10K type strain sequencing project: providing services to taxonomists for standard genome sequencing and annotation.</title>
        <authorList>
            <consortium name="The Broad Institute Genomics Platform"/>
            <consortium name="The Broad Institute Genome Sequencing Center for Infectious Disease"/>
            <person name="Wu L."/>
            <person name="Ma J."/>
        </authorList>
    </citation>
    <scope>NUCLEOTIDE SEQUENCE [LARGE SCALE GENOMIC DNA]</scope>
    <source>
        <strain evidence="2">CCUG 63287</strain>
    </source>
</reference>
<name>A0ABV9JFM2_9LACT</name>
<dbReference type="EMBL" id="JBHSGD010000005">
    <property type="protein sequence ID" value="MFC4652854.1"/>
    <property type="molecule type" value="Genomic_DNA"/>
</dbReference>
<evidence type="ECO:0000313" key="1">
    <source>
        <dbReference type="EMBL" id="MFC4652854.1"/>
    </source>
</evidence>
<sequence>MSTNYNLDDEQDFEQIFDIVKPTIVKSMKQLKLHLWDYDEYLQEGRIILFEILQNGCKKEKLLVYFKVRYRQHLIDELRHINTQKQAMNCIPSALDVYEQADVLNGNYTTPEDETLYHLLDSELAQKLSPSYQRLLRYQLEGKKLTRMEKYRLKEKIKEILYGDE</sequence>
<dbReference type="Proteomes" id="UP001595987">
    <property type="component" value="Unassembled WGS sequence"/>
</dbReference>
<gene>
    <name evidence="1" type="ORF">ACFO26_08010</name>
</gene>
<dbReference type="RefSeq" id="WP_213533182.1">
    <property type="nucleotide sequence ID" value="NZ_BOVQ01000001.1"/>
</dbReference>
<evidence type="ECO:0000313" key="2">
    <source>
        <dbReference type="Proteomes" id="UP001595987"/>
    </source>
</evidence>
<comment type="caution">
    <text evidence="1">The sequence shown here is derived from an EMBL/GenBank/DDBJ whole genome shotgun (WGS) entry which is preliminary data.</text>
</comment>
<evidence type="ECO:0008006" key="3">
    <source>
        <dbReference type="Google" id="ProtNLM"/>
    </source>
</evidence>
<protein>
    <recommendedName>
        <fullName evidence="3">Sigma-70 family RNA polymerase sigma factor</fullName>
    </recommendedName>
</protein>
<accession>A0ABV9JFM2</accession>